<dbReference type="STRING" id="94624.Bpet1804"/>
<evidence type="ECO:0000313" key="1">
    <source>
        <dbReference type="EMBL" id="CAP42143.1"/>
    </source>
</evidence>
<keyword evidence="2" id="KW-1185">Reference proteome</keyword>
<dbReference type="AlphaFoldDB" id="A9IIQ1"/>
<protein>
    <recommendedName>
        <fullName evidence="3">TadE-like protein</fullName>
    </recommendedName>
</protein>
<accession>A9IIQ1</accession>
<evidence type="ECO:0008006" key="3">
    <source>
        <dbReference type="Google" id="ProtNLM"/>
    </source>
</evidence>
<name>A9IIQ1_BORPD</name>
<proteinExistence type="predicted"/>
<dbReference type="Proteomes" id="UP000001225">
    <property type="component" value="Chromosome"/>
</dbReference>
<gene>
    <name evidence="1" type="ordered locus">Bpet1804</name>
</gene>
<evidence type="ECO:0000313" key="2">
    <source>
        <dbReference type="Proteomes" id="UP000001225"/>
    </source>
</evidence>
<dbReference type="EMBL" id="AM902716">
    <property type="protein sequence ID" value="CAP42143.1"/>
    <property type="molecule type" value="Genomic_DNA"/>
</dbReference>
<reference evidence="1 2" key="1">
    <citation type="journal article" date="2008" name="BMC Genomics">
        <title>The missing link: Bordetella petrii is endowed with both the metabolic versatility of environmental bacteria and virulence traits of pathogenic Bordetellae.</title>
        <authorList>
            <person name="Gross R."/>
            <person name="Guzman C.A."/>
            <person name="Sebaihia M."/>
            <person name="Martins Dos Santos V.A."/>
            <person name="Pieper D.H."/>
            <person name="Koebnik R."/>
            <person name="Lechner M."/>
            <person name="Bartels D."/>
            <person name="Buhrmester J."/>
            <person name="Choudhuri J.V."/>
            <person name="Ebensen T."/>
            <person name="Gaigalat L."/>
            <person name="Herrmann S."/>
            <person name="Khachane A.N."/>
            <person name="Larisch C."/>
            <person name="Link S."/>
            <person name="Linke B."/>
            <person name="Meyer F."/>
            <person name="Mormann S."/>
            <person name="Nakunst D."/>
            <person name="Rueckert C."/>
            <person name="Schneiker-Bekel S."/>
            <person name="Schulze K."/>
            <person name="Vorhoelter F.J."/>
            <person name="Yevsa T."/>
            <person name="Engle J.T."/>
            <person name="Goldman W.E."/>
            <person name="Puehler A."/>
            <person name="Goebel U.B."/>
            <person name="Goesmann A."/>
            <person name="Bloecker H."/>
            <person name="Kaiser O."/>
            <person name="Martinez-Arias R."/>
        </authorList>
    </citation>
    <scope>NUCLEOTIDE SEQUENCE [LARGE SCALE GENOMIC DNA]</scope>
    <source>
        <strain evidence="2">ATCC BAA-461 / DSM 12804 / CCUG 43448 / CIP 107267 / Se-1111R</strain>
    </source>
</reference>
<sequence length="234" mass="25001">MRYQTSAQLRRGMPRRSRGAALLEFALAAPPLLLLGVLAAEAVHWHLARQLAYVALLDAARAGAAQHGQPAAIARAYKQALQPFARTDGATAGMPPWRIEVLQPGAAAFQAHARPGLKVAGVSGRRAVSNDYQAEQHAARGAMAGGPTIFDANTLHLRLTALHRPLAPITRALLRQMGRPAGSCAQRALQSGLLALQLELRIEMQSHPVDWHAPPAARQGPVVYGSWNCARDGP</sequence>
<organism evidence="1 2">
    <name type="scientific">Bordetella petrii (strain ATCC BAA-461 / DSM 12804 / CCUG 43448 / CIP 107267 / Se-1111R)</name>
    <dbReference type="NCBI Taxonomy" id="340100"/>
    <lineage>
        <taxon>Bacteria</taxon>
        <taxon>Pseudomonadati</taxon>
        <taxon>Pseudomonadota</taxon>
        <taxon>Betaproteobacteria</taxon>
        <taxon>Burkholderiales</taxon>
        <taxon>Alcaligenaceae</taxon>
        <taxon>Bordetella</taxon>
    </lineage>
</organism>
<dbReference type="eggNOG" id="COG4961">
    <property type="taxonomic scope" value="Bacteria"/>
</dbReference>
<dbReference type="KEGG" id="bpt:Bpet1804"/>